<dbReference type="Pfam" id="PF01614">
    <property type="entry name" value="IclR_C"/>
    <property type="match status" value="1"/>
</dbReference>
<sequence length="258" mass="28024">MVRVVNSLVERCFAVIELLANEAAAMRLGEIAEKLDLQKSAAHRMLNILSETGWVEQEPVTGFYKLTLKLAIFGQRFLSATHLTDVCQPALEQLAAESSELVRMAVVQGETLTWISQVQGARNGLKYQPELVAKVQLANTANGKAYLSTLDQTDAVRIAIHDSAKRPDRSAVRVEEFVEELKKARNRGWAISKEEAEPGVVAIAAPIILAGVKTVGTVSVAGPSSRLTAERQEKIASAVVSTAAKLGELWPLRQNADK</sequence>
<dbReference type="Pfam" id="PF09339">
    <property type="entry name" value="HTH_IclR"/>
    <property type="match status" value="1"/>
</dbReference>
<dbReference type="Proteomes" id="UP000558284">
    <property type="component" value="Unassembled WGS sequence"/>
</dbReference>
<dbReference type="InterPro" id="IPR036390">
    <property type="entry name" value="WH_DNA-bd_sf"/>
</dbReference>
<gene>
    <name evidence="6" type="ORF">H0241_35030</name>
</gene>
<evidence type="ECO:0000256" key="1">
    <source>
        <dbReference type="ARBA" id="ARBA00023015"/>
    </source>
</evidence>
<dbReference type="GO" id="GO:0003700">
    <property type="term" value="F:DNA-binding transcription factor activity"/>
    <property type="evidence" value="ECO:0007669"/>
    <property type="project" value="TreeGrafter"/>
</dbReference>
<dbReference type="PROSITE" id="PS51078">
    <property type="entry name" value="ICLR_ED"/>
    <property type="match status" value="1"/>
</dbReference>
<dbReference type="EMBL" id="JACDTY010000044">
    <property type="protein sequence ID" value="MBA1145378.1"/>
    <property type="molecule type" value="Genomic_DNA"/>
</dbReference>
<dbReference type="FunFam" id="1.10.10.10:FF:000056">
    <property type="entry name" value="IclR family transcriptional regulator"/>
    <property type="match status" value="1"/>
</dbReference>
<feature type="domain" description="IclR-ED" evidence="5">
    <location>
        <begin position="69"/>
        <end position="252"/>
    </location>
</feature>
<dbReference type="RefSeq" id="WP_181062258.1">
    <property type="nucleotide sequence ID" value="NZ_JACDTY010000044.1"/>
</dbReference>
<dbReference type="Gene3D" id="3.30.450.40">
    <property type="match status" value="1"/>
</dbReference>
<dbReference type="PANTHER" id="PTHR30136">
    <property type="entry name" value="HELIX-TURN-HELIX TRANSCRIPTIONAL REGULATOR, ICLR FAMILY"/>
    <property type="match status" value="1"/>
</dbReference>
<keyword evidence="2" id="KW-0238">DNA-binding</keyword>
<evidence type="ECO:0000259" key="5">
    <source>
        <dbReference type="PROSITE" id="PS51078"/>
    </source>
</evidence>
<dbReference type="InterPro" id="IPR050707">
    <property type="entry name" value="HTH_MetabolicPath_Reg"/>
</dbReference>
<dbReference type="InterPro" id="IPR036388">
    <property type="entry name" value="WH-like_DNA-bd_sf"/>
</dbReference>
<accession>A0A838BFQ6</accession>
<dbReference type="SUPFAM" id="SSF46785">
    <property type="entry name" value="Winged helix' DNA-binding domain"/>
    <property type="match status" value="1"/>
</dbReference>
<dbReference type="GO" id="GO:0045892">
    <property type="term" value="P:negative regulation of DNA-templated transcription"/>
    <property type="evidence" value="ECO:0007669"/>
    <property type="project" value="TreeGrafter"/>
</dbReference>
<organism evidence="6 7">
    <name type="scientific">Mesorhizobium neociceri</name>
    <dbReference type="NCBI Taxonomy" id="1307853"/>
    <lineage>
        <taxon>Bacteria</taxon>
        <taxon>Pseudomonadati</taxon>
        <taxon>Pseudomonadota</taxon>
        <taxon>Alphaproteobacteria</taxon>
        <taxon>Hyphomicrobiales</taxon>
        <taxon>Phyllobacteriaceae</taxon>
        <taxon>Mesorhizobium</taxon>
    </lineage>
</organism>
<dbReference type="SUPFAM" id="SSF55781">
    <property type="entry name" value="GAF domain-like"/>
    <property type="match status" value="1"/>
</dbReference>
<comment type="caution">
    <text evidence="6">The sequence shown here is derived from an EMBL/GenBank/DDBJ whole genome shotgun (WGS) entry which is preliminary data.</text>
</comment>
<dbReference type="Gene3D" id="1.10.10.10">
    <property type="entry name" value="Winged helix-like DNA-binding domain superfamily/Winged helix DNA-binding domain"/>
    <property type="match status" value="1"/>
</dbReference>
<evidence type="ECO:0000256" key="2">
    <source>
        <dbReference type="ARBA" id="ARBA00023125"/>
    </source>
</evidence>
<evidence type="ECO:0000313" key="7">
    <source>
        <dbReference type="Proteomes" id="UP000558284"/>
    </source>
</evidence>
<evidence type="ECO:0000259" key="4">
    <source>
        <dbReference type="PROSITE" id="PS51077"/>
    </source>
</evidence>
<keyword evidence="7" id="KW-1185">Reference proteome</keyword>
<protein>
    <submittedName>
        <fullName evidence="6">IclR family transcriptional regulator</fullName>
    </submittedName>
</protein>
<feature type="domain" description="HTH iclR-type" evidence="4">
    <location>
        <begin position="6"/>
        <end position="68"/>
    </location>
</feature>
<dbReference type="InterPro" id="IPR005471">
    <property type="entry name" value="Tscrpt_reg_IclR_N"/>
</dbReference>
<evidence type="ECO:0000256" key="3">
    <source>
        <dbReference type="ARBA" id="ARBA00023163"/>
    </source>
</evidence>
<evidence type="ECO:0000313" key="6">
    <source>
        <dbReference type="EMBL" id="MBA1145378.1"/>
    </source>
</evidence>
<dbReference type="PANTHER" id="PTHR30136:SF35">
    <property type="entry name" value="HTH-TYPE TRANSCRIPTIONAL REGULATOR RV1719"/>
    <property type="match status" value="1"/>
</dbReference>
<reference evidence="6 7" key="1">
    <citation type="submission" date="2020-07" db="EMBL/GenBank/DDBJ databases">
        <title>Definition of the novel symbiovar canariense within Mesorhizobium novociceri, a new species of genus Mesorhizobium nodulating Cicer canariense in the Caldera de Taburiente National Park (La Palma, Canary Islands).</title>
        <authorList>
            <person name="Leon-Barrios M."/>
            <person name="Perez-Yepez J."/>
            <person name="Flores-Felix J.D."/>
            <person name="Ramirez-Baena M.H."/>
            <person name="Pulido-Suarez L."/>
            <person name="Igual J.M."/>
            <person name="Velazquez E."/>
            <person name="Peix A."/>
        </authorList>
    </citation>
    <scope>NUCLEOTIDE SEQUENCE [LARGE SCALE GENOMIC DNA]</scope>
    <source>
        <strain evidence="6 7">CCANP35</strain>
    </source>
</reference>
<name>A0A838BFQ6_9HYPH</name>
<dbReference type="PROSITE" id="PS51077">
    <property type="entry name" value="HTH_ICLR"/>
    <property type="match status" value="1"/>
</dbReference>
<dbReference type="InterPro" id="IPR014757">
    <property type="entry name" value="Tscrpt_reg_IclR_C"/>
</dbReference>
<dbReference type="SMART" id="SM00346">
    <property type="entry name" value="HTH_ICLR"/>
    <property type="match status" value="1"/>
</dbReference>
<keyword evidence="1" id="KW-0805">Transcription regulation</keyword>
<dbReference type="AlphaFoldDB" id="A0A838BFQ6"/>
<keyword evidence="3" id="KW-0804">Transcription</keyword>
<dbReference type="GO" id="GO:0003677">
    <property type="term" value="F:DNA binding"/>
    <property type="evidence" value="ECO:0007669"/>
    <property type="project" value="UniProtKB-KW"/>
</dbReference>
<dbReference type="InterPro" id="IPR029016">
    <property type="entry name" value="GAF-like_dom_sf"/>
</dbReference>
<proteinExistence type="predicted"/>